<gene>
    <name evidence="1" type="ORF">E4T63_26430</name>
</gene>
<dbReference type="Proteomes" id="UP000295797">
    <property type="component" value="Chromosome"/>
</dbReference>
<accession>A0AAP9CL10</accession>
<evidence type="ECO:0000313" key="1">
    <source>
        <dbReference type="EMBL" id="QBX43933.1"/>
    </source>
</evidence>
<proteinExistence type="predicted"/>
<evidence type="ECO:0000313" key="2">
    <source>
        <dbReference type="Proteomes" id="UP000295797"/>
    </source>
</evidence>
<name>A0AAP9CL10_PSEFL</name>
<reference evidence="1 2" key="1">
    <citation type="submission" date="2019-03" db="EMBL/GenBank/DDBJ databases">
        <title>Complete genome sequence of the plant growth promoting strain Pseudomonas fluorescens LBUM677.</title>
        <authorList>
            <person name="Novinscak A."/>
            <person name="Joly D."/>
            <person name="Filion M."/>
        </authorList>
    </citation>
    <scope>NUCLEOTIDE SEQUENCE [LARGE SCALE GENOMIC DNA]</scope>
    <source>
        <strain evidence="1 2">LBUM677</strain>
    </source>
</reference>
<protein>
    <submittedName>
        <fullName evidence="1">Uncharacterized protein</fullName>
    </submittedName>
</protein>
<organism evidence="1 2">
    <name type="scientific">Pseudomonas fluorescens</name>
    <dbReference type="NCBI Taxonomy" id="294"/>
    <lineage>
        <taxon>Bacteria</taxon>
        <taxon>Pseudomonadati</taxon>
        <taxon>Pseudomonadota</taxon>
        <taxon>Gammaproteobacteria</taxon>
        <taxon>Pseudomonadales</taxon>
        <taxon>Pseudomonadaceae</taxon>
        <taxon>Pseudomonas</taxon>
    </lineage>
</organism>
<dbReference type="EMBL" id="CP038438">
    <property type="protein sequence ID" value="QBX43933.1"/>
    <property type="molecule type" value="Genomic_DNA"/>
</dbReference>
<dbReference type="AlphaFoldDB" id="A0AAP9CL10"/>
<sequence length="62" mass="6730">MCCRKNRLANRCAWFSAESTDPESAQAVLTPSRASPLPHWNAFECGSGLAREEASESNTSLS</sequence>